<organism evidence="1 2">
    <name type="scientific">Knoellia flava</name>
    <dbReference type="NCBI Taxonomy" id="913969"/>
    <lineage>
        <taxon>Bacteria</taxon>
        <taxon>Bacillati</taxon>
        <taxon>Actinomycetota</taxon>
        <taxon>Actinomycetes</taxon>
        <taxon>Micrococcales</taxon>
        <taxon>Intrasporangiaceae</taxon>
        <taxon>Knoellia</taxon>
    </lineage>
</organism>
<protein>
    <submittedName>
        <fullName evidence="1">DNA-binding protein</fullName>
    </submittedName>
</protein>
<gene>
    <name evidence="1" type="ORF">GCM10011314_00780</name>
</gene>
<dbReference type="RefSeq" id="WP_035948248.1">
    <property type="nucleotide sequence ID" value="NZ_BMEA01000001.1"/>
</dbReference>
<dbReference type="Pfam" id="PF12900">
    <property type="entry name" value="Pyridox_ox_2"/>
    <property type="match status" value="1"/>
</dbReference>
<dbReference type="Gene3D" id="2.30.110.10">
    <property type="entry name" value="Electron Transport, Fmn-binding Protein, Chain A"/>
    <property type="match status" value="1"/>
</dbReference>
<proteinExistence type="predicted"/>
<evidence type="ECO:0000313" key="1">
    <source>
        <dbReference type="EMBL" id="GGB65432.1"/>
    </source>
</evidence>
<dbReference type="InterPro" id="IPR024747">
    <property type="entry name" value="Pyridox_Oxase-rel"/>
</dbReference>
<reference evidence="1" key="1">
    <citation type="journal article" date="2014" name="Int. J. Syst. Evol. Microbiol.">
        <title>Complete genome sequence of Corynebacterium casei LMG S-19264T (=DSM 44701T), isolated from a smear-ripened cheese.</title>
        <authorList>
            <consortium name="US DOE Joint Genome Institute (JGI-PGF)"/>
            <person name="Walter F."/>
            <person name="Albersmeier A."/>
            <person name="Kalinowski J."/>
            <person name="Ruckert C."/>
        </authorList>
    </citation>
    <scope>NUCLEOTIDE SEQUENCE</scope>
    <source>
        <strain evidence="1">CGMCC 1.10749</strain>
    </source>
</reference>
<dbReference type="Proteomes" id="UP000628079">
    <property type="component" value="Unassembled WGS sequence"/>
</dbReference>
<comment type="caution">
    <text evidence="1">The sequence shown here is derived from an EMBL/GenBank/DDBJ whole genome shotgun (WGS) entry which is preliminary data.</text>
</comment>
<accession>A0A8H9FQB9</accession>
<dbReference type="AlphaFoldDB" id="A0A8H9FQB9"/>
<reference evidence="1" key="2">
    <citation type="submission" date="2020-09" db="EMBL/GenBank/DDBJ databases">
        <authorList>
            <person name="Sun Q."/>
            <person name="Zhou Y."/>
        </authorList>
    </citation>
    <scope>NUCLEOTIDE SEQUENCE</scope>
    <source>
        <strain evidence="1">CGMCC 1.10749</strain>
    </source>
</reference>
<evidence type="ECO:0000313" key="2">
    <source>
        <dbReference type="Proteomes" id="UP000628079"/>
    </source>
</evidence>
<sequence>MTATDANGSVTDHTGLRVMGTDECLERLGGAVIGRVAFVHDGEIVLLPVHHVLHGTDICFRTSGNSKIEAAADHDPMSYEVDDYDVSSRAGWSVTVTGIASVVYDADVEAALEADDRVPWTVGDPATSVWIRIRPDAITGRELLPA</sequence>
<dbReference type="GO" id="GO:0003677">
    <property type="term" value="F:DNA binding"/>
    <property type="evidence" value="ECO:0007669"/>
    <property type="project" value="UniProtKB-KW"/>
</dbReference>
<name>A0A8H9FQB9_9MICO</name>
<dbReference type="SUPFAM" id="SSF50475">
    <property type="entry name" value="FMN-binding split barrel"/>
    <property type="match status" value="1"/>
</dbReference>
<dbReference type="InterPro" id="IPR012349">
    <property type="entry name" value="Split_barrel_FMN-bd"/>
</dbReference>
<keyword evidence="1" id="KW-0238">DNA-binding</keyword>
<dbReference type="EMBL" id="BMEA01000001">
    <property type="protein sequence ID" value="GGB65432.1"/>
    <property type="molecule type" value="Genomic_DNA"/>
</dbReference>